<gene>
    <name evidence="2" type="ORF">SAMN04489717_2856</name>
</gene>
<evidence type="ECO:0000313" key="3">
    <source>
        <dbReference type="Proteomes" id="UP000198983"/>
    </source>
</evidence>
<sequence length="58" mass="6171">MRMGDYKAHRQKVRNRGFGSQPCDPPVTLAGGRSIFRPDGGTGESVSSGQVVRLAPNA</sequence>
<keyword evidence="3" id="KW-1185">Reference proteome</keyword>
<reference evidence="2 3" key="1">
    <citation type="submission" date="2016-10" db="EMBL/GenBank/DDBJ databases">
        <authorList>
            <person name="de Groot N.N."/>
        </authorList>
    </citation>
    <scope>NUCLEOTIDE SEQUENCE [LARGE SCALE GENOMIC DNA]</scope>
    <source>
        <strain evidence="2 3">DSM 22024</strain>
    </source>
</reference>
<organism evidence="2 3">
    <name type="scientific">Actinopolymorpha singaporensis</name>
    <dbReference type="NCBI Taxonomy" id="117157"/>
    <lineage>
        <taxon>Bacteria</taxon>
        <taxon>Bacillati</taxon>
        <taxon>Actinomycetota</taxon>
        <taxon>Actinomycetes</taxon>
        <taxon>Propionibacteriales</taxon>
        <taxon>Actinopolymorphaceae</taxon>
        <taxon>Actinopolymorpha</taxon>
    </lineage>
</organism>
<evidence type="ECO:0000313" key="2">
    <source>
        <dbReference type="EMBL" id="SDS48935.1"/>
    </source>
</evidence>
<accession>A0A1H1SLS7</accession>
<dbReference type="AlphaFoldDB" id="A0A1H1SLS7"/>
<evidence type="ECO:0000256" key="1">
    <source>
        <dbReference type="SAM" id="MobiDB-lite"/>
    </source>
</evidence>
<feature type="region of interest" description="Disordered" evidence="1">
    <location>
        <begin position="1"/>
        <end position="58"/>
    </location>
</feature>
<dbReference type="Proteomes" id="UP000198983">
    <property type="component" value="Chromosome I"/>
</dbReference>
<dbReference type="EMBL" id="LT629732">
    <property type="protein sequence ID" value="SDS48935.1"/>
    <property type="molecule type" value="Genomic_DNA"/>
</dbReference>
<proteinExistence type="predicted"/>
<protein>
    <submittedName>
        <fullName evidence="2">Uncharacterized protein</fullName>
    </submittedName>
</protein>
<name>A0A1H1SLS7_9ACTN</name>